<proteinExistence type="predicted"/>
<dbReference type="EMBL" id="PEMG01000472">
    <property type="protein sequence ID" value="RTI03959.1"/>
    <property type="molecule type" value="Genomic_DNA"/>
</dbReference>
<dbReference type="InterPro" id="IPR017576">
    <property type="entry name" value="CRISPR-assoc_prot_Csc1"/>
</dbReference>
<sequence length="220" mass="25541">MWLYRVLITLQDPVYFATREVGRLYQTEAYLHNYALTYALGLATSSYHDATHVPHYKQDLEPLNARGIYVTPAKPLEVQHVGHTYKWADVRYHVKEKKVDKNIPTYGKVRELAPESVFEAFVLSQTCLRLPRWIRLGKGSGKALVEAHELSFQKKKGDYIVEHPLNPMDVPQSPTIYDLILMPPVPLIENAHFEGEYLEIQQVREKKRLPAHMRYVFPEA</sequence>
<organism evidence="1 3">
    <name type="scientific">Thermus scotoductus</name>
    <dbReference type="NCBI Taxonomy" id="37636"/>
    <lineage>
        <taxon>Bacteria</taxon>
        <taxon>Thermotogati</taxon>
        <taxon>Deinococcota</taxon>
        <taxon>Deinococci</taxon>
        <taxon>Thermales</taxon>
        <taxon>Thermaceae</taxon>
        <taxon>Thermus</taxon>
    </lineage>
</organism>
<dbReference type="NCBIfam" id="TIGR03159">
    <property type="entry name" value="cas_Csc1"/>
    <property type="match status" value="1"/>
</dbReference>
<dbReference type="Pfam" id="PF26241">
    <property type="entry name" value="Cas_Csc1"/>
    <property type="match status" value="1"/>
</dbReference>
<dbReference type="Proteomes" id="UP000288073">
    <property type="component" value="Unassembled WGS sequence"/>
</dbReference>
<protein>
    <submittedName>
        <fullName evidence="1">Type I-D CRISPR-associated protein Cas5/Csc1</fullName>
    </submittedName>
</protein>
<dbReference type="EMBL" id="PEMN01000347">
    <property type="protein sequence ID" value="RTI14724.1"/>
    <property type="molecule type" value="Genomic_DNA"/>
</dbReference>
<dbReference type="RefSeq" id="WP_126206858.1">
    <property type="nucleotide sequence ID" value="NZ_PEMF01000372.1"/>
</dbReference>
<reference evidence="3 4" key="1">
    <citation type="journal article" date="2019" name="Extremophiles">
        <title>Biogeography of thermophiles and predominance of Thermus scotoductus in domestic water heaters.</title>
        <authorList>
            <person name="Wilpiszeski R.L."/>
            <person name="Zhang Z."/>
            <person name="House C.H."/>
        </authorList>
    </citation>
    <scope>NUCLEOTIDE SEQUENCE [LARGE SCALE GENOMIC DNA]</scope>
    <source>
        <strain evidence="2 4">10_S10</strain>
        <strain evidence="1 3">17_S17</strain>
    </source>
</reference>
<accession>A0A430UKQ6</accession>
<evidence type="ECO:0000313" key="1">
    <source>
        <dbReference type="EMBL" id="RTI03959.1"/>
    </source>
</evidence>
<gene>
    <name evidence="1" type="primary">cas5d</name>
    <name evidence="2" type="ORF">CSW23_09935</name>
    <name evidence="1" type="ORF">CSW30_14195</name>
</gene>
<dbReference type="AlphaFoldDB" id="A0A430UKQ6"/>
<evidence type="ECO:0000313" key="2">
    <source>
        <dbReference type="EMBL" id="RTI14724.1"/>
    </source>
</evidence>
<evidence type="ECO:0000313" key="3">
    <source>
        <dbReference type="Proteomes" id="UP000287173"/>
    </source>
</evidence>
<name>A0A430UKQ6_THESC</name>
<evidence type="ECO:0000313" key="4">
    <source>
        <dbReference type="Proteomes" id="UP000288073"/>
    </source>
</evidence>
<comment type="caution">
    <text evidence="1">The sequence shown here is derived from an EMBL/GenBank/DDBJ whole genome shotgun (WGS) entry which is preliminary data.</text>
</comment>
<dbReference type="Proteomes" id="UP000287173">
    <property type="component" value="Unassembled WGS sequence"/>
</dbReference>